<dbReference type="PANTHER" id="PTHR45528:SF1">
    <property type="entry name" value="SENSOR HISTIDINE KINASE CPXA"/>
    <property type="match status" value="1"/>
</dbReference>
<dbReference type="InterPro" id="IPR003661">
    <property type="entry name" value="HisK_dim/P_dom"/>
</dbReference>
<dbReference type="GO" id="GO:0000155">
    <property type="term" value="F:phosphorelay sensor kinase activity"/>
    <property type="evidence" value="ECO:0007669"/>
    <property type="project" value="InterPro"/>
</dbReference>
<evidence type="ECO:0000256" key="8">
    <source>
        <dbReference type="ARBA" id="ARBA00022741"/>
    </source>
</evidence>
<evidence type="ECO:0000256" key="4">
    <source>
        <dbReference type="ARBA" id="ARBA00022475"/>
    </source>
</evidence>
<keyword evidence="5" id="KW-0597">Phosphoprotein</keyword>
<dbReference type="OrthoDB" id="9805942at2"/>
<dbReference type="GO" id="GO:0005524">
    <property type="term" value="F:ATP binding"/>
    <property type="evidence" value="ECO:0007669"/>
    <property type="project" value="UniProtKB-KW"/>
</dbReference>
<keyword evidence="7 14" id="KW-0812">Transmembrane</keyword>
<protein>
    <recommendedName>
        <fullName evidence="3">histidine kinase</fullName>
        <ecNumber evidence="3">2.7.13.3</ecNumber>
    </recommendedName>
</protein>
<dbReference type="Proteomes" id="UP000323824">
    <property type="component" value="Chromosome"/>
</dbReference>
<dbReference type="InterPro" id="IPR005467">
    <property type="entry name" value="His_kinase_dom"/>
</dbReference>
<dbReference type="EMBL" id="CP035807">
    <property type="protein sequence ID" value="QEN03879.1"/>
    <property type="molecule type" value="Genomic_DNA"/>
</dbReference>
<dbReference type="AlphaFoldDB" id="A0A5C1QAC9"/>
<dbReference type="SMART" id="SM00387">
    <property type="entry name" value="HATPase_c"/>
    <property type="match status" value="1"/>
</dbReference>
<organism evidence="16 17">
    <name type="scientific">Thiospirochaeta perfilievii</name>
    <dbReference type="NCBI Taxonomy" id="252967"/>
    <lineage>
        <taxon>Bacteria</taxon>
        <taxon>Pseudomonadati</taxon>
        <taxon>Spirochaetota</taxon>
        <taxon>Spirochaetia</taxon>
        <taxon>Spirochaetales</taxon>
        <taxon>Spirochaetaceae</taxon>
        <taxon>Thiospirochaeta</taxon>
    </lineage>
</organism>
<evidence type="ECO:0000256" key="7">
    <source>
        <dbReference type="ARBA" id="ARBA00022692"/>
    </source>
</evidence>
<keyword evidence="8" id="KW-0547">Nucleotide-binding</keyword>
<keyword evidence="4" id="KW-1003">Cell membrane</keyword>
<dbReference type="Gene3D" id="3.30.565.10">
    <property type="entry name" value="Histidine kinase-like ATPase, C-terminal domain"/>
    <property type="match status" value="1"/>
</dbReference>
<accession>A0A5C1QAC9</accession>
<feature type="domain" description="Histidine kinase" evidence="15">
    <location>
        <begin position="307"/>
        <end position="514"/>
    </location>
</feature>
<keyword evidence="17" id="KW-1185">Reference proteome</keyword>
<comment type="subcellular location">
    <subcellularLocation>
        <location evidence="2">Cell membrane</location>
        <topology evidence="2">Multi-pass membrane protein</topology>
    </subcellularLocation>
</comment>
<evidence type="ECO:0000256" key="2">
    <source>
        <dbReference type="ARBA" id="ARBA00004651"/>
    </source>
</evidence>
<evidence type="ECO:0000256" key="13">
    <source>
        <dbReference type="ARBA" id="ARBA00023136"/>
    </source>
</evidence>
<dbReference type="InterPro" id="IPR004358">
    <property type="entry name" value="Sig_transdc_His_kin-like_C"/>
</dbReference>
<reference evidence="16 17" key="1">
    <citation type="submission" date="2019-02" db="EMBL/GenBank/DDBJ databases">
        <authorList>
            <person name="Fomenkov A."/>
            <person name="Dubinina G."/>
            <person name="Grabovich M."/>
            <person name="Vincze T."/>
            <person name="Roberts R.J."/>
        </authorList>
    </citation>
    <scope>NUCLEOTIDE SEQUENCE [LARGE SCALE GENOMIC DNA]</scope>
    <source>
        <strain evidence="16 17">P</strain>
    </source>
</reference>
<dbReference type="CDD" id="cd00082">
    <property type="entry name" value="HisKA"/>
    <property type="match status" value="1"/>
</dbReference>
<evidence type="ECO:0000256" key="11">
    <source>
        <dbReference type="ARBA" id="ARBA00022989"/>
    </source>
</evidence>
<keyword evidence="9 16" id="KW-0418">Kinase</keyword>
<evidence type="ECO:0000256" key="12">
    <source>
        <dbReference type="ARBA" id="ARBA00023012"/>
    </source>
</evidence>
<sequence length="514" mass="59233">MLIHILQELERKLLTSIVTLKELNQFMALDIDIKNKLKRIIYSRILWIIILNAILVFIPISGFLIIKSKDYKALNLRSLTNRELSRTIMYGLKDNLSMEYITFIPVIAPYQRVLVINSINLKPIYDTRWLTNYAIESFNYDLPFTRIIGESIGDASPPKLSDKEIINRMSKFIKSGENSFSIIDYRFIYSLSNFSLDNGVKYSLIVLSDKFDLIKNSKIYKIYLLLVSIISILISIIINFVYYRLIIKPLKVLTNEVKLVKSENKSPKDIFSMRNRVDEIGLLSKAFYITSMELIDQKDSLRTFSSDVLHELKNPLTGIRNGIEILQINLQDDAISSSMLSLLSKESGRLEKLLFDIREYSLYDRVDNLSKWCSPSEIIEKLQPLYHKAEIKTFIKTKKRVKLSEPQFISILTNLIDNALSFSPEPGSVTIKYYTDGDSPSLLIKDLGPGIPQEEKCKIFRRFYSNRLIVDGEKLHSGLGLSIVKNILQSNNHTIKCMDNKPKGTIFIVKFSNM</sequence>
<dbReference type="SMART" id="SM00388">
    <property type="entry name" value="HisKA"/>
    <property type="match status" value="1"/>
</dbReference>
<feature type="transmembrane region" description="Helical" evidence="14">
    <location>
        <begin position="222"/>
        <end position="243"/>
    </location>
</feature>
<dbReference type="InterPro" id="IPR036097">
    <property type="entry name" value="HisK_dim/P_sf"/>
</dbReference>
<evidence type="ECO:0000256" key="10">
    <source>
        <dbReference type="ARBA" id="ARBA00022840"/>
    </source>
</evidence>
<dbReference type="GO" id="GO:0005886">
    <property type="term" value="C:plasma membrane"/>
    <property type="evidence" value="ECO:0007669"/>
    <property type="project" value="UniProtKB-SubCell"/>
</dbReference>
<comment type="catalytic activity">
    <reaction evidence="1">
        <text>ATP + protein L-histidine = ADP + protein N-phospho-L-histidine.</text>
        <dbReference type="EC" id="2.7.13.3"/>
    </reaction>
</comment>
<dbReference type="SUPFAM" id="SSF55874">
    <property type="entry name" value="ATPase domain of HSP90 chaperone/DNA topoisomerase II/histidine kinase"/>
    <property type="match status" value="1"/>
</dbReference>
<feature type="transmembrane region" description="Helical" evidence="14">
    <location>
        <begin position="45"/>
        <end position="66"/>
    </location>
</feature>
<keyword evidence="11 14" id="KW-1133">Transmembrane helix</keyword>
<dbReference type="InterPro" id="IPR050398">
    <property type="entry name" value="HssS/ArlS-like"/>
</dbReference>
<proteinExistence type="predicted"/>
<dbReference type="InterPro" id="IPR036890">
    <property type="entry name" value="HATPase_C_sf"/>
</dbReference>
<dbReference type="EC" id="2.7.13.3" evidence="3"/>
<evidence type="ECO:0000256" key="9">
    <source>
        <dbReference type="ARBA" id="ARBA00022777"/>
    </source>
</evidence>
<keyword evidence="12" id="KW-0902">Two-component regulatory system</keyword>
<evidence type="ECO:0000256" key="14">
    <source>
        <dbReference type="SAM" id="Phobius"/>
    </source>
</evidence>
<gene>
    <name evidence="16" type="ORF">EW093_03905</name>
</gene>
<evidence type="ECO:0000256" key="6">
    <source>
        <dbReference type="ARBA" id="ARBA00022679"/>
    </source>
</evidence>
<evidence type="ECO:0000256" key="3">
    <source>
        <dbReference type="ARBA" id="ARBA00012438"/>
    </source>
</evidence>
<dbReference type="PROSITE" id="PS50109">
    <property type="entry name" value="HIS_KIN"/>
    <property type="match status" value="1"/>
</dbReference>
<dbReference type="SUPFAM" id="SSF47384">
    <property type="entry name" value="Homodimeric domain of signal transducing histidine kinase"/>
    <property type="match status" value="1"/>
</dbReference>
<keyword evidence="10" id="KW-0067">ATP-binding</keyword>
<evidence type="ECO:0000256" key="5">
    <source>
        <dbReference type="ARBA" id="ARBA00022553"/>
    </source>
</evidence>
<dbReference type="Pfam" id="PF02518">
    <property type="entry name" value="HATPase_c"/>
    <property type="match status" value="1"/>
</dbReference>
<dbReference type="InterPro" id="IPR003594">
    <property type="entry name" value="HATPase_dom"/>
</dbReference>
<evidence type="ECO:0000256" key="1">
    <source>
        <dbReference type="ARBA" id="ARBA00000085"/>
    </source>
</evidence>
<keyword evidence="6" id="KW-0808">Transferase</keyword>
<dbReference type="PANTHER" id="PTHR45528">
    <property type="entry name" value="SENSOR HISTIDINE KINASE CPXA"/>
    <property type="match status" value="1"/>
</dbReference>
<name>A0A5C1QAC9_9SPIO</name>
<evidence type="ECO:0000313" key="17">
    <source>
        <dbReference type="Proteomes" id="UP000323824"/>
    </source>
</evidence>
<dbReference type="Gene3D" id="1.10.287.130">
    <property type="match status" value="1"/>
</dbReference>
<dbReference type="PRINTS" id="PR00344">
    <property type="entry name" value="BCTRLSENSOR"/>
</dbReference>
<keyword evidence="13 14" id="KW-0472">Membrane</keyword>
<reference evidence="16 17" key="2">
    <citation type="submission" date="2019-09" db="EMBL/GenBank/DDBJ databases">
        <title>Complete Genome Sequence and Methylome Analysis of free living Spirochaetas.</title>
        <authorList>
            <person name="Leshcheva N."/>
            <person name="Mikheeva N."/>
        </authorList>
    </citation>
    <scope>NUCLEOTIDE SEQUENCE [LARGE SCALE GENOMIC DNA]</scope>
    <source>
        <strain evidence="16 17">P</strain>
    </source>
</reference>
<dbReference type="CDD" id="cd00075">
    <property type="entry name" value="HATPase"/>
    <property type="match status" value="1"/>
</dbReference>
<dbReference type="Gene3D" id="6.10.340.10">
    <property type="match status" value="1"/>
</dbReference>
<dbReference type="Pfam" id="PF00512">
    <property type="entry name" value="HisKA"/>
    <property type="match status" value="1"/>
</dbReference>
<dbReference type="KEGG" id="sper:EW093_03905"/>
<evidence type="ECO:0000313" key="16">
    <source>
        <dbReference type="EMBL" id="QEN03879.1"/>
    </source>
</evidence>
<evidence type="ECO:0000259" key="15">
    <source>
        <dbReference type="PROSITE" id="PS50109"/>
    </source>
</evidence>